<evidence type="ECO:0000313" key="1">
    <source>
        <dbReference type="EMBL" id="MPM21167.1"/>
    </source>
</evidence>
<accession>A0A644XZ47</accession>
<comment type="caution">
    <text evidence="1">The sequence shown here is derived from an EMBL/GenBank/DDBJ whole genome shotgun (WGS) entry which is preliminary data.</text>
</comment>
<dbReference type="AlphaFoldDB" id="A0A644XZ47"/>
<gene>
    <name evidence="1" type="ORF">SDC9_67610</name>
</gene>
<protein>
    <submittedName>
        <fullName evidence="1">Uncharacterized protein</fullName>
    </submittedName>
</protein>
<dbReference type="EMBL" id="VSSQ01003535">
    <property type="protein sequence ID" value="MPM21167.1"/>
    <property type="molecule type" value="Genomic_DNA"/>
</dbReference>
<proteinExistence type="predicted"/>
<organism evidence="1">
    <name type="scientific">bioreactor metagenome</name>
    <dbReference type="NCBI Taxonomy" id="1076179"/>
    <lineage>
        <taxon>unclassified sequences</taxon>
        <taxon>metagenomes</taxon>
        <taxon>ecological metagenomes</taxon>
    </lineage>
</organism>
<sequence>MAEHPVPAGRAGQVAGAVVRELQRGGRQGEADLPLVYVARHMVKPMREQVIPQPVQIREVPALGLRAEVQIAKGVFAQKNREPQHARKVGIPIIISPYFLNMSQRNRNLVSGA</sequence>
<reference evidence="1" key="1">
    <citation type="submission" date="2019-08" db="EMBL/GenBank/DDBJ databases">
        <authorList>
            <person name="Kucharzyk K."/>
            <person name="Murdoch R.W."/>
            <person name="Higgins S."/>
            <person name="Loffler F."/>
        </authorList>
    </citation>
    <scope>NUCLEOTIDE SEQUENCE</scope>
</reference>
<name>A0A644XZ47_9ZZZZ</name>